<evidence type="ECO:0000256" key="1">
    <source>
        <dbReference type="SAM" id="MobiDB-lite"/>
    </source>
</evidence>
<name>Q1DH68_AEDAE</name>
<dbReference type="Proteomes" id="UP000682892">
    <property type="component" value="Chromosome 2"/>
</dbReference>
<sequence length="210" mass="23154">MANVNAELLGQLSAMIAEALQASIGNAIQQVNAGAQNQANDAAAPTPKIPTFSMSEYRPSDGSSVADYFSRFKWALELSQIPQVQYANYARVHMGAELNNALKFLVSPQDPATIDFKVLQTTLVNHFDRKKNKYVESVKFRQIVQQTGESRFHDSDQNNEPPTSPTSPTQQQESKSSEYKGVVQRRVRYYGEVMTSSNRSPSTASDGSAV</sequence>
<organism evidence="2 3">
    <name type="scientific">Aedes aegypti</name>
    <name type="common">Yellowfever mosquito</name>
    <name type="synonym">Culex aegypti</name>
    <dbReference type="NCBI Taxonomy" id="7159"/>
    <lineage>
        <taxon>Eukaryota</taxon>
        <taxon>Metazoa</taxon>
        <taxon>Ecdysozoa</taxon>
        <taxon>Arthropoda</taxon>
        <taxon>Hexapoda</taxon>
        <taxon>Insecta</taxon>
        <taxon>Pterygota</taxon>
        <taxon>Neoptera</taxon>
        <taxon>Endopterygota</taxon>
        <taxon>Diptera</taxon>
        <taxon>Nematocera</taxon>
        <taxon>Culicoidea</taxon>
        <taxon>Culicidae</taxon>
        <taxon>Culicinae</taxon>
        <taxon>Aedini</taxon>
        <taxon>Aedes</taxon>
        <taxon>Stegomyia</taxon>
    </lineage>
</organism>
<evidence type="ECO:0000313" key="2">
    <source>
        <dbReference type="EMBL" id="EAT32498.1"/>
    </source>
</evidence>
<dbReference type="EMBL" id="CH899796">
    <property type="protein sequence ID" value="EAT32498.1"/>
    <property type="molecule type" value="Genomic_DNA"/>
</dbReference>
<dbReference type="AlphaFoldDB" id="Q1DH68"/>
<feature type="compositionally biased region" description="Polar residues" evidence="1">
    <location>
        <begin position="194"/>
        <end position="210"/>
    </location>
</feature>
<dbReference type="HOGENOM" id="CLU_1312835_0_0_1"/>
<accession>Q1DH68</accession>
<feature type="non-terminal residue" evidence="2">
    <location>
        <position position="1"/>
    </location>
</feature>
<protein>
    <submittedName>
        <fullName evidence="2">AAEL014563-PA</fullName>
    </submittedName>
</protein>
<reference evidence="2" key="3">
    <citation type="submission" date="2012-09" db="EMBL/GenBank/DDBJ databases">
        <authorList>
            <consortium name="VectorBase"/>
        </authorList>
    </citation>
    <scope>NUCLEOTIDE SEQUENCE</scope>
    <source>
        <strain evidence="2">Liverpool</strain>
    </source>
</reference>
<dbReference type="PhylomeDB" id="Q1DH68"/>
<reference evidence="2" key="1">
    <citation type="submission" date="2005-10" db="EMBL/GenBank/DDBJ databases">
        <authorList>
            <person name="Loftus B.J."/>
            <person name="Nene V.M."/>
            <person name="Hannick L.I."/>
            <person name="Bidwell S."/>
            <person name="Haas B."/>
            <person name="Amedeo P."/>
            <person name="Orvis J."/>
            <person name="Wortman J.R."/>
            <person name="White O.R."/>
            <person name="Salzberg S."/>
            <person name="Shumway M."/>
            <person name="Koo H."/>
            <person name="Zhao Y."/>
            <person name="Holmes M."/>
            <person name="Miller J."/>
            <person name="Schatz M."/>
            <person name="Pop M."/>
            <person name="Pai G."/>
            <person name="Utterback T."/>
            <person name="Rogers Y.-H."/>
            <person name="Kravitz S."/>
            <person name="Fraser C.M."/>
        </authorList>
    </citation>
    <scope>NUCLEOTIDE SEQUENCE</scope>
    <source>
        <strain evidence="2">Liverpool</strain>
    </source>
</reference>
<reference evidence="2" key="2">
    <citation type="journal article" date="2007" name="Science">
        <title>Genome sequence of Aedes aegypti, a major arbovirus vector.</title>
        <authorList>
            <person name="Nene V."/>
            <person name="Wortman J.R."/>
            <person name="Lawson D."/>
            <person name="Haas B."/>
            <person name="Kodira C."/>
            <person name="Tu Z.J."/>
            <person name="Loftus B."/>
            <person name="Xi Z."/>
            <person name="Megy K."/>
            <person name="Grabherr M."/>
            <person name="Ren Q."/>
            <person name="Zdobnov E.M."/>
            <person name="Lobo N.F."/>
            <person name="Campbell K.S."/>
            <person name="Brown S.E."/>
            <person name="Bonaldo M.F."/>
            <person name="Zhu J."/>
            <person name="Sinkins S.P."/>
            <person name="Hogenkamp D.G."/>
            <person name="Amedeo P."/>
            <person name="Arensburger P."/>
            <person name="Atkinson P.W."/>
            <person name="Bidwell S."/>
            <person name="Biedler J."/>
            <person name="Birney E."/>
            <person name="Bruggner R.V."/>
            <person name="Costas J."/>
            <person name="Coy M.R."/>
            <person name="Crabtree J."/>
            <person name="Crawford M."/>
            <person name="Debruyn B."/>
            <person name="Decaprio D."/>
            <person name="Eiglmeier K."/>
            <person name="Eisenstadt E."/>
            <person name="El-Dorry H."/>
            <person name="Gelbart W.M."/>
            <person name="Gomes S.L."/>
            <person name="Hammond M."/>
            <person name="Hannick L.I."/>
            <person name="Hogan J.R."/>
            <person name="Holmes M.H."/>
            <person name="Jaffe D."/>
            <person name="Johnston J.S."/>
            <person name="Kennedy R.C."/>
            <person name="Koo H."/>
            <person name="Kravitz S."/>
            <person name="Kriventseva E.V."/>
            <person name="Kulp D."/>
            <person name="Labutti K."/>
            <person name="Lee E."/>
            <person name="Li S."/>
            <person name="Lovin D.D."/>
            <person name="Mao C."/>
            <person name="Mauceli E."/>
            <person name="Menck C.F."/>
            <person name="Miller J.R."/>
            <person name="Montgomery P."/>
            <person name="Mori A."/>
            <person name="Nascimento A.L."/>
            <person name="Naveira H.F."/>
            <person name="Nusbaum C."/>
            <person name="O'leary S."/>
            <person name="Orvis J."/>
            <person name="Pertea M."/>
            <person name="Quesneville H."/>
            <person name="Reidenbach K.R."/>
            <person name="Rogers Y.H."/>
            <person name="Roth C.W."/>
            <person name="Schneider J.R."/>
            <person name="Schatz M."/>
            <person name="Shumway M."/>
            <person name="Stanke M."/>
            <person name="Stinson E.O."/>
            <person name="Tubio J.M."/>
            <person name="Vanzee J.P."/>
            <person name="Verjovski-Almeida S."/>
            <person name="Werner D."/>
            <person name="White O."/>
            <person name="Wyder S."/>
            <person name="Zeng Q."/>
            <person name="Zhao Q."/>
            <person name="Zhao Y."/>
            <person name="Hill C.A."/>
            <person name="Raikhel A.S."/>
            <person name="Soares M.B."/>
            <person name="Knudson D.L."/>
            <person name="Lee N.H."/>
            <person name="Galagan J."/>
            <person name="Salzberg S.L."/>
            <person name="Paulsen I.T."/>
            <person name="Dimopoulos G."/>
            <person name="Collins F.H."/>
            <person name="Birren B."/>
            <person name="Fraser-Liggett C.M."/>
            <person name="Severson D.W."/>
        </authorList>
    </citation>
    <scope>NUCLEOTIDE SEQUENCE [LARGE SCALE GENOMIC DNA]</scope>
    <source>
        <strain evidence="2">Liverpool</strain>
    </source>
</reference>
<feature type="region of interest" description="Disordered" evidence="1">
    <location>
        <begin position="147"/>
        <end position="210"/>
    </location>
</feature>
<evidence type="ECO:0000313" key="3">
    <source>
        <dbReference type="Proteomes" id="UP000682892"/>
    </source>
</evidence>
<proteinExistence type="predicted"/>
<gene>
    <name evidence="2" type="ORF">AaeL_AAEL014563</name>
</gene>
<dbReference type="PaxDb" id="7159-AAEL014563-PA"/>
<dbReference type="eggNOG" id="ENOG502SJGJ">
    <property type="taxonomic scope" value="Eukaryota"/>
</dbReference>